<evidence type="ECO:0000256" key="1">
    <source>
        <dbReference type="SAM" id="Phobius"/>
    </source>
</evidence>
<feature type="transmembrane region" description="Helical" evidence="1">
    <location>
        <begin position="31"/>
        <end position="50"/>
    </location>
</feature>
<gene>
    <name evidence="2" type="ORF">C9986_00030</name>
</gene>
<dbReference type="AlphaFoldDB" id="A0A2T4CP78"/>
<reference evidence="2 3" key="1">
    <citation type="submission" date="2018-03" db="EMBL/GenBank/DDBJ databases">
        <title>Cross-interface Injection: A General Nanoliter Liquid Handling Method Applied to Single Cells Genome Amplification Automated Nanoliter Liquid Handling Applied to Single Cell Multiple Displacement Amplification.</title>
        <authorList>
            <person name="Yun J."/>
            <person name="Xu P."/>
            <person name="Xu J."/>
            <person name="Dai X."/>
            <person name="Wang Y."/>
            <person name="Zheng X."/>
            <person name="Cao C."/>
            <person name="Yi Q."/>
            <person name="Zhu Y."/>
            <person name="Wang L."/>
            <person name="Dong Z."/>
            <person name="Huang Y."/>
            <person name="Huang L."/>
            <person name="Du W."/>
        </authorList>
    </citation>
    <scope>NUCLEOTIDE SEQUENCE [LARGE SCALE GENOMIC DNA]</scope>
    <source>
        <strain evidence="2 3">Z-E1-2</strain>
    </source>
</reference>
<dbReference type="EMBL" id="PYVS01000001">
    <property type="protein sequence ID" value="PTB83312.1"/>
    <property type="molecule type" value="Genomic_DNA"/>
</dbReference>
<evidence type="ECO:0000313" key="2">
    <source>
        <dbReference type="EMBL" id="PTB83312.1"/>
    </source>
</evidence>
<dbReference type="Proteomes" id="UP000243022">
    <property type="component" value="Unassembled WGS sequence"/>
</dbReference>
<organism evidence="2 3">
    <name type="scientific">Pseudidiomarina aestuarii</name>
    <dbReference type="NCBI Taxonomy" id="624146"/>
    <lineage>
        <taxon>Bacteria</taxon>
        <taxon>Pseudomonadati</taxon>
        <taxon>Pseudomonadota</taxon>
        <taxon>Gammaproteobacteria</taxon>
        <taxon>Alteromonadales</taxon>
        <taxon>Idiomarinaceae</taxon>
        <taxon>Pseudidiomarina</taxon>
    </lineage>
</organism>
<keyword evidence="1" id="KW-0812">Transmembrane</keyword>
<evidence type="ECO:0000313" key="3">
    <source>
        <dbReference type="Proteomes" id="UP000243022"/>
    </source>
</evidence>
<accession>A0A2T4CP78</accession>
<proteinExistence type="predicted"/>
<keyword evidence="1" id="KW-1133">Transmembrane helix</keyword>
<keyword evidence="1" id="KW-0472">Membrane</keyword>
<protein>
    <recommendedName>
        <fullName evidence="4">SHOCT domain-containing protein</fullName>
    </recommendedName>
</protein>
<name>A0A2T4CP78_9GAMM</name>
<evidence type="ECO:0008006" key="4">
    <source>
        <dbReference type="Google" id="ProtNLM"/>
    </source>
</evidence>
<comment type="caution">
    <text evidence="2">The sequence shown here is derived from an EMBL/GenBank/DDBJ whole genome shotgun (WGS) entry which is preliminary data.</text>
</comment>
<sequence length="87" mass="9438">MKFLKVGGFLVAGFGLFILLGGKSSGVVPGIIFTLIGAGTVIFCQFSGDISKKRARKELMELKSLLDNGVLDENEYEEKSRALKVKI</sequence>